<gene>
    <name evidence="1" type="ORF">J2W91_000416</name>
</gene>
<reference evidence="1" key="1">
    <citation type="submission" date="2023-07" db="EMBL/GenBank/DDBJ databases">
        <title>Sorghum-associated microbial communities from plants grown in Nebraska, USA.</title>
        <authorList>
            <person name="Schachtman D."/>
        </authorList>
    </citation>
    <scope>NUCLEOTIDE SEQUENCE</scope>
    <source>
        <strain evidence="1">BE80</strain>
    </source>
</reference>
<comment type="caution">
    <text evidence="1">The sequence shown here is derived from an EMBL/GenBank/DDBJ whole genome shotgun (WGS) entry which is preliminary data.</text>
</comment>
<dbReference type="Proteomes" id="UP001254832">
    <property type="component" value="Unassembled WGS sequence"/>
</dbReference>
<protein>
    <submittedName>
        <fullName evidence="1">Uncharacterized protein</fullName>
    </submittedName>
</protein>
<name>A0AAP5LM42_PAEAM</name>
<dbReference type="AlphaFoldDB" id="A0AAP5LM42"/>
<dbReference type="RefSeq" id="WP_056689864.1">
    <property type="nucleotide sequence ID" value="NZ_JAVDTR010000001.1"/>
</dbReference>
<accession>A0AAP5LM42</accession>
<organism evidence="1 2">
    <name type="scientific">Paenibacillus amylolyticus</name>
    <dbReference type="NCBI Taxonomy" id="1451"/>
    <lineage>
        <taxon>Bacteria</taxon>
        <taxon>Bacillati</taxon>
        <taxon>Bacillota</taxon>
        <taxon>Bacilli</taxon>
        <taxon>Bacillales</taxon>
        <taxon>Paenibacillaceae</taxon>
        <taxon>Paenibacillus</taxon>
    </lineage>
</organism>
<evidence type="ECO:0000313" key="2">
    <source>
        <dbReference type="Proteomes" id="UP001254832"/>
    </source>
</evidence>
<proteinExistence type="predicted"/>
<sequence length="87" mass="10083">MSDLMKMEFEIKAFGLEGHEGYSEAYRQNEIVRTKLVSRDTTLGEVEEVIKELMAEIRQEFIQPPEYVNAKVVLRVKSENGELKYLG</sequence>
<evidence type="ECO:0000313" key="1">
    <source>
        <dbReference type="EMBL" id="MDR6721968.1"/>
    </source>
</evidence>
<dbReference type="EMBL" id="JAVDTR010000001">
    <property type="protein sequence ID" value="MDR6721968.1"/>
    <property type="molecule type" value="Genomic_DNA"/>
</dbReference>